<feature type="chain" id="PRO_5004057630" evidence="10">
    <location>
        <begin position="23"/>
        <end position="461"/>
    </location>
</feature>
<keyword evidence="5 10" id="KW-0732">Signal</keyword>
<evidence type="ECO:0000256" key="4">
    <source>
        <dbReference type="ARBA" id="ARBA00022622"/>
    </source>
</evidence>
<dbReference type="AlphaFoldDB" id="M4SXW7"/>
<dbReference type="EMBL" id="KC612705">
    <property type="protein sequence ID" value="AGH60136.1"/>
    <property type="molecule type" value="Genomic_DNA"/>
</dbReference>
<feature type="signal peptide" evidence="10">
    <location>
        <begin position="1"/>
        <end position="22"/>
    </location>
</feature>
<keyword evidence="4" id="KW-0336">GPI-anchor</keyword>
<keyword evidence="6" id="KW-0472">Membrane</keyword>
<evidence type="ECO:0000256" key="8">
    <source>
        <dbReference type="ARBA" id="ARBA00023288"/>
    </source>
</evidence>
<keyword evidence="3" id="KW-1003">Cell membrane</keyword>
<dbReference type="GO" id="GO:0005886">
    <property type="term" value="C:plasma membrane"/>
    <property type="evidence" value="ECO:0007669"/>
    <property type="project" value="UniProtKB-SubCell"/>
</dbReference>
<keyword evidence="8" id="KW-0449">Lipoprotein</keyword>
<accession>M4SXW7</accession>
<evidence type="ECO:0000256" key="5">
    <source>
        <dbReference type="ARBA" id="ARBA00022729"/>
    </source>
</evidence>
<feature type="region of interest" description="Disordered" evidence="9">
    <location>
        <begin position="379"/>
        <end position="461"/>
    </location>
</feature>
<reference evidence="12" key="2">
    <citation type="journal article" date="2014" name="Mol. Biochem. Parasitol.">
        <title>Capturing the variant surface glycoprotein repertoire (the VSGnome) of Trypanosoma brucei Lister 427.</title>
        <authorList>
            <person name="Cross G.A."/>
            <person name="Kim H.S."/>
            <person name="Wickstead B."/>
        </authorList>
    </citation>
    <scope>NUCLEOTIDE SEQUENCE</scope>
    <source>
        <strain evidence="12">Lister 427</strain>
    </source>
</reference>
<evidence type="ECO:0000256" key="10">
    <source>
        <dbReference type="SAM" id="SignalP"/>
    </source>
</evidence>
<dbReference type="InterPro" id="IPR025932">
    <property type="entry name" value="Trypano_VSG_B_N_dom"/>
</dbReference>
<organism evidence="12">
    <name type="scientific">Trypanosoma brucei</name>
    <dbReference type="NCBI Taxonomy" id="5691"/>
    <lineage>
        <taxon>Eukaryota</taxon>
        <taxon>Discoba</taxon>
        <taxon>Euglenozoa</taxon>
        <taxon>Kinetoplastea</taxon>
        <taxon>Metakinetoplastina</taxon>
        <taxon>Trypanosomatida</taxon>
        <taxon>Trypanosomatidae</taxon>
        <taxon>Trypanosoma</taxon>
    </lineage>
</organism>
<evidence type="ECO:0000259" key="11">
    <source>
        <dbReference type="Pfam" id="PF13206"/>
    </source>
</evidence>
<feature type="compositionally biased region" description="Low complexity" evidence="9">
    <location>
        <begin position="436"/>
        <end position="448"/>
    </location>
</feature>
<dbReference type="Pfam" id="PF13206">
    <property type="entry name" value="VSG_B"/>
    <property type="match status" value="1"/>
</dbReference>
<feature type="domain" description="Trypanosome variant surface glycoprotein B-type N-terminal" evidence="11">
    <location>
        <begin position="11"/>
        <end position="360"/>
    </location>
</feature>
<keyword evidence="7" id="KW-0325">Glycoprotein</keyword>
<evidence type="ECO:0000256" key="9">
    <source>
        <dbReference type="SAM" id="MobiDB-lite"/>
    </source>
</evidence>
<evidence type="ECO:0000256" key="7">
    <source>
        <dbReference type="ARBA" id="ARBA00023180"/>
    </source>
</evidence>
<evidence type="ECO:0000256" key="3">
    <source>
        <dbReference type="ARBA" id="ARBA00022475"/>
    </source>
</evidence>
<comment type="function">
    <text evidence="1">VSG forms a coat on the surface of the parasite. The trypanosome evades the immune response of the host by expressing a series of antigenically distinct VSGs from an estimated 1000 VSG genes.</text>
</comment>
<evidence type="ECO:0000256" key="1">
    <source>
        <dbReference type="ARBA" id="ARBA00002523"/>
    </source>
</evidence>
<protein>
    <submittedName>
        <fullName evidence="12">Variant surface glycoprotein 1198</fullName>
    </submittedName>
</protein>
<comment type="subcellular location">
    <subcellularLocation>
        <location evidence="2">Cell membrane</location>
        <topology evidence="2">Lipid-anchor</topology>
        <topology evidence="2">GPI-anchor</topology>
    </subcellularLocation>
</comment>
<feature type="compositionally biased region" description="Basic and acidic residues" evidence="9">
    <location>
        <begin position="452"/>
        <end position="461"/>
    </location>
</feature>
<dbReference type="VEuPathDB" id="TriTrypDB:Tb427_000459500"/>
<feature type="compositionally biased region" description="Basic and acidic residues" evidence="9">
    <location>
        <begin position="420"/>
        <end position="432"/>
    </location>
</feature>
<dbReference type="VEuPathDB" id="TriTrypDB:Tb11.v5.0682"/>
<proteinExistence type="predicted"/>
<sequence>MLTKAAVQAVLTFLAVAEHSRGAANDNIKHFATVCELVRLTQTTAPTPAAPPSVQTDLNEILMLNLTTSDETWRQRFEGEPTDLAWPNVEKSITDSKTQNDWKNRWKKWLETSRQLKAGAAGSRWSDKNKPLAPGYAQRVAKAHLNKLSAAATQLDTEITDLITQQTSTDIDGAKKALKAALCATGPTEESPHTVCTNPTETPFDKTTSCTANKAGLSIGNDLACLCLDNTGGACAASLGADKLSTNALAANAMKDTLNACPSGTKVDFTNLPAAIEAALHRTAALLSLDDRADKATLGKTGDGNCDTSSKICVAYESYYKNPNSGFESIPWVKELRAAQQHILSYTKKEQRKAILAARLADMKTTAEAAYQAGQLSLPLSKTDTGKSDPAADETTKSETKCPKKNATAAQCPSADCDYDENKKECKPKPGKETTAAGAAAGDGAADGTNTEGKKCSRKEN</sequence>
<evidence type="ECO:0000256" key="2">
    <source>
        <dbReference type="ARBA" id="ARBA00004609"/>
    </source>
</evidence>
<reference evidence="12" key="1">
    <citation type="submission" date="2013-02" db="EMBL/GenBank/DDBJ databases">
        <authorList>
            <person name="Cross G.A.M."/>
            <person name="Kim H.-S."/>
            <person name="Wickstead B."/>
        </authorList>
    </citation>
    <scope>NUCLEOTIDE SEQUENCE</scope>
    <source>
        <strain evidence="12">Lister 427</strain>
    </source>
</reference>
<evidence type="ECO:0000313" key="12">
    <source>
        <dbReference type="EMBL" id="AGH60136.1"/>
    </source>
</evidence>
<dbReference type="GO" id="GO:0098552">
    <property type="term" value="C:side of membrane"/>
    <property type="evidence" value="ECO:0007669"/>
    <property type="project" value="UniProtKB-KW"/>
</dbReference>
<evidence type="ECO:0000256" key="6">
    <source>
        <dbReference type="ARBA" id="ARBA00023136"/>
    </source>
</evidence>
<name>M4SXW7_9TRYP</name>